<dbReference type="AlphaFoldDB" id="A0ABC8BWX9"/>
<sequence>MLKVLRDDSTGELELSGTRSELLALAQKLRNGRGEILLAKVSNPFPYTKSLLRIEFQQASGKMRISSSEDGEALEVEGGQESLSLLAENIEGFTLEADQNDHLHVDYFPEHGYLAEGSGSLVVAIGSDAIQAS</sequence>
<evidence type="ECO:0000313" key="2">
    <source>
        <dbReference type="Proteomes" id="UP000192251"/>
    </source>
</evidence>
<dbReference type="KEGG" id="kab:B7C62_20720"/>
<proteinExistence type="predicted"/>
<accession>A0ABC8BWX9</accession>
<dbReference type="RefSeq" id="WP_084748307.1">
    <property type="nucleotide sequence ID" value="NZ_CP020563.1"/>
</dbReference>
<gene>
    <name evidence="1" type="ORF">B7C62_20720</name>
</gene>
<protein>
    <submittedName>
        <fullName evidence="1">Uncharacterized protein</fullName>
    </submittedName>
</protein>
<name>A0ABC8BWX9_9ACTN</name>
<keyword evidence="2" id="KW-1185">Reference proteome</keyword>
<dbReference type="Proteomes" id="UP000192251">
    <property type="component" value="Chromosome"/>
</dbReference>
<organism evidence="1 2">
    <name type="scientific">Kitasatospora albolonga</name>
    <dbReference type="NCBI Taxonomy" id="68173"/>
    <lineage>
        <taxon>Bacteria</taxon>
        <taxon>Bacillati</taxon>
        <taxon>Actinomycetota</taxon>
        <taxon>Actinomycetes</taxon>
        <taxon>Kitasatosporales</taxon>
        <taxon>Streptomycetaceae</taxon>
        <taxon>Kitasatospora</taxon>
    </lineage>
</organism>
<dbReference type="EMBL" id="CP020563">
    <property type="protein sequence ID" value="ARF74385.1"/>
    <property type="molecule type" value="Genomic_DNA"/>
</dbReference>
<dbReference type="Pfam" id="PF15566">
    <property type="entry name" value="Imm32"/>
    <property type="match status" value="2"/>
</dbReference>
<evidence type="ECO:0000313" key="1">
    <source>
        <dbReference type="EMBL" id="ARF74385.1"/>
    </source>
</evidence>
<dbReference type="InterPro" id="IPR029083">
    <property type="entry name" value="Imm32"/>
</dbReference>
<reference evidence="1 2" key="1">
    <citation type="submission" date="2017-04" db="EMBL/GenBank/DDBJ databases">
        <title>The complete genome sequence of Streptomyces albolongus YIM 101047, the producer of novel bafilomycins and novel odoriferous sesquiterpenoids.</title>
        <authorList>
            <person name="Yin M."/>
            <person name="Jiang Y."/>
        </authorList>
    </citation>
    <scope>NUCLEOTIDE SEQUENCE [LARGE SCALE GENOMIC DNA]</scope>
    <source>
        <strain evidence="1 2">YIM 101047</strain>
    </source>
</reference>